<dbReference type="GO" id="GO:0003677">
    <property type="term" value="F:DNA binding"/>
    <property type="evidence" value="ECO:0007669"/>
    <property type="project" value="InterPro"/>
</dbReference>
<proteinExistence type="inferred from homology"/>
<evidence type="ECO:0000256" key="1">
    <source>
        <dbReference type="ARBA" id="ARBA00006594"/>
    </source>
</evidence>
<evidence type="ECO:0000259" key="5">
    <source>
        <dbReference type="Pfam" id="PF01555"/>
    </source>
</evidence>
<dbReference type="InterPro" id="IPR029063">
    <property type="entry name" value="SAM-dependent_MTases_sf"/>
</dbReference>
<evidence type="ECO:0000259" key="6">
    <source>
        <dbReference type="Pfam" id="PF22722"/>
    </source>
</evidence>
<comment type="similarity">
    <text evidence="1 4">Belongs to the N(4)/N(6)-methyltransferase family.</text>
</comment>
<evidence type="ECO:0000256" key="3">
    <source>
        <dbReference type="ARBA" id="ARBA00022679"/>
    </source>
</evidence>
<dbReference type="Gene3D" id="3.40.50.150">
    <property type="entry name" value="Vaccinia Virus protein VP39"/>
    <property type="match status" value="1"/>
</dbReference>
<dbReference type="PANTHER" id="PTHR13370:SF3">
    <property type="entry name" value="TRNA (GUANINE(10)-N2)-METHYLTRANSFERASE HOMOLOG"/>
    <property type="match status" value="1"/>
</dbReference>
<reference evidence="7 8" key="1">
    <citation type="submission" date="2020-08" db="EMBL/GenBank/DDBJ databases">
        <title>Bridging the membrane lipid divide: bacteria of the FCB group superphylum have the potential to synthesize archaeal ether lipids.</title>
        <authorList>
            <person name="Villanueva L."/>
            <person name="Von Meijenfeldt F.A.B."/>
            <person name="Westbye A.B."/>
            <person name="Yadav S."/>
            <person name="Hopmans E.C."/>
            <person name="Dutilh B.E."/>
            <person name="Sinninghe Damste J.S."/>
        </authorList>
    </citation>
    <scope>NUCLEOTIDE SEQUENCE [LARGE SCALE GENOMIC DNA]</scope>
    <source>
        <strain evidence="7">NIOZ-UU82</strain>
    </source>
</reference>
<evidence type="ECO:0000313" key="8">
    <source>
        <dbReference type="Proteomes" id="UP000603545"/>
    </source>
</evidence>
<dbReference type="SUPFAM" id="SSF53335">
    <property type="entry name" value="S-adenosyl-L-methionine-dependent methyltransferases"/>
    <property type="match status" value="1"/>
</dbReference>
<evidence type="ECO:0000256" key="4">
    <source>
        <dbReference type="RuleBase" id="RU362026"/>
    </source>
</evidence>
<accession>A0A8J6N7H7</accession>
<protein>
    <recommendedName>
        <fullName evidence="4">Methyltransferase</fullName>
        <ecNumber evidence="4">2.1.1.-</ecNumber>
    </recommendedName>
</protein>
<comment type="caution">
    <text evidence="7">The sequence shown here is derived from an EMBL/GenBank/DDBJ whole genome shotgun (WGS) entry which is preliminary data.</text>
</comment>
<dbReference type="Pfam" id="PF22722">
    <property type="entry name" value="NA-iREase1"/>
    <property type="match status" value="1"/>
</dbReference>
<dbReference type="PRINTS" id="PR00508">
    <property type="entry name" value="S21N4MTFRASE"/>
</dbReference>
<keyword evidence="7" id="KW-0378">Hydrolase</keyword>
<dbReference type="EC" id="2.1.1.-" evidence="4"/>
<dbReference type="InterPro" id="IPR054557">
    <property type="entry name" value="NA-iREase1_dom"/>
</dbReference>
<dbReference type="GO" id="GO:0004519">
    <property type="term" value="F:endonuclease activity"/>
    <property type="evidence" value="ECO:0007669"/>
    <property type="project" value="UniProtKB-KW"/>
</dbReference>
<dbReference type="Proteomes" id="UP000603545">
    <property type="component" value="Unassembled WGS sequence"/>
</dbReference>
<feature type="domain" description="DNA methylase N-4/N-6" evidence="5">
    <location>
        <begin position="26"/>
        <end position="296"/>
    </location>
</feature>
<dbReference type="PROSITE" id="PS00092">
    <property type="entry name" value="N6_MTASE"/>
    <property type="match status" value="1"/>
</dbReference>
<organism evidence="7 8">
    <name type="scientific">Candidatus Desulfaltia bathyphila</name>
    <dbReference type="NCBI Taxonomy" id="2841697"/>
    <lineage>
        <taxon>Bacteria</taxon>
        <taxon>Pseudomonadati</taxon>
        <taxon>Thermodesulfobacteriota</taxon>
        <taxon>Desulfobacteria</taxon>
        <taxon>Desulfobacterales</taxon>
        <taxon>Desulfobacterales incertae sedis</taxon>
        <taxon>Candidatus Desulfaltia</taxon>
    </lineage>
</organism>
<evidence type="ECO:0000313" key="7">
    <source>
        <dbReference type="EMBL" id="MBC8199352.1"/>
    </source>
</evidence>
<dbReference type="GO" id="GO:0008170">
    <property type="term" value="F:N-methyltransferase activity"/>
    <property type="evidence" value="ECO:0007669"/>
    <property type="project" value="InterPro"/>
</dbReference>
<dbReference type="AlphaFoldDB" id="A0A8J6N7H7"/>
<dbReference type="GO" id="GO:0032259">
    <property type="term" value="P:methylation"/>
    <property type="evidence" value="ECO:0007669"/>
    <property type="project" value="UniProtKB-KW"/>
</dbReference>
<feature type="domain" description="NACHT-associated inactive Restriction Endonuclease 1 sensor" evidence="6">
    <location>
        <begin position="352"/>
        <end position="452"/>
    </location>
</feature>
<gene>
    <name evidence="7" type="ORF">H8E80_04810</name>
</gene>
<keyword evidence="7" id="KW-0540">Nuclease</keyword>
<keyword evidence="7" id="KW-0255">Endonuclease</keyword>
<dbReference type="InterPro" id="IPR002052">
    <property type="entry name" value="DNA_methylase_N6_adenine_CS"/>
</dbReference>
<dbReference type="InterPro" id="IPR001091">
    <property type="entry name" value="RM_Methyltransferase"/>
</dbReference>
<sequence length="484" mass="56018">MNGWKNQLYYGDNLQILREYVTSESIDLIYLDPPFNSKATYNVLFDEQNGTKSKAQIIAFDDTWHWNQEAEESYYETIKNEPKKLADLLEAFRMFLGQNDMMAYLTMMAPRLLELYRVLKPTGSIYLHCDPTASHYLKLLMDAVFGQKNFQNEIIWCYKSGGATKKRFGRKHDILFFYSKNPDSKTFNTQKEKSYMMHKYGFAKSNFQEDEKGQYSWVIMKDWWELPSVGSADKQRLGYPTQKPEKLLERIIKASSNKGDIILDPFCGCGTTISVAEQLSRRWIGIDITYLAINLIKNRLHDTYVHEFISKLSDYEVIGDPKDLNSAYALANESRYQFEWWALGLVDARPANDQKKGADAGIDGHIIFFDDNSGKSKRVIIQVKSGKVNVSHVRDLKGVMERERSPIAALLTLEEPTKPMLTEAAVTGFYEPEFFPNKRYPRFQIITIEKLLSGEKLKYPEFSLATFKKAKKKTKDKAKQTKIF</sequence>
<keyword evidence="3" id="KW-0808">Transferase</keyword>
<evidence type="ECO:0000256" key="2">
    <source>
        <dbReference type="ARBA" id="ARBA00022603"/>
    </source>
</evidence>
<dbReference type="Pfam" id="PF01555">
    <property type="entry name" value="N6_N4_Mtase"/>
    <property type="match status" value="1"/>
</dbReference>
<dbReference type="GO" id="GO:0005737">
    <property type="term" value="C:cytoplasm"/>
    <property type="evidence" value="ECO:0007669"/>
    <property type="project" value="TreeGrafter"/>
</dbReference>
<dbReference type="PANTHER" id="PTHR13370">
    <property type="entry name" value="RNA METHYLASE-RELATED"/>
    <property type="match status" value="1"/>
</dbReference>
<keyword evidence="2" id="KW-0489">Methyltransferase</keyword>
<name>A0A8J6N7H7_9BACT</name>
<dbReference type="EMBL" id="JACNLL010000047">
    <property type="protein sequence ID" value="MBC8199352.1"/>
    <property type="molecule type" value="Genomic_DNA"/>
</dbReference>
<dbReference type="InterPro" id="IPR002941">
    <property type="entry name" value="DNA_methylase_N4/N6"/>
</dbReference>